<feature type="transmembrane region" description="Helical" evidence="8">
    <location>
        <begin position="64"/>
        <end position="82"/>
    </location>
</feature>
<dbReference type="InterPro" id="IPR039421">
    <property type="entry name" value="Type_1_exporter"/>
</dbReference>
<dbReference type="Proteomes" id="UP000460715">
    <property type="component" value="Unassembled WGS sequence"/>
</dbReference>
<keyword evidence="5 11" id="KW-0067">ATP-binding</keyword>
<feature type="domain" description="ABC transporter" evidence="9">
    <location>
        <begin position="344"/>
        <end position="578"/>
    </location>
</feature>
<comment type="caution">
    <text evidence="11">The sequence shown here is derived from an EMBL/GenBank/DDBJ whole genome shotgun (WGS) entry which is preliminary data.</text>
</comment>
<evidence type="ECO:0000256" key="1">
    <source>
        <dbReference type="ARBA" id="ARBA00004651"/>
    </source>
</evidence>
<dbReference type="SUPFAM" id="SSF52540">
    <property type="entry name" value="P-loop containing nucleoside triphosphate hydrolases"/>
    <property type="match status" value="1"/>
</dbReference>
<keyword evidence="7 8" id="KW-0472">Membrane</keyword>
<dbReference type="PROSITE" id="PS00211">
    <property type="entry name" value="ABC_TRANSPORTER_1"/>
    <property type="match status" value="1"/>
</dbReference>
<dbReference type="RefSeq" id="WP_160936462.1">
    <property type="nucleotide sequence ID" value="NZ_SNVJ01000005.1"/>
</dbReference>
<dbReference type="Gene3D" id="3.40.50.300">
    <property type="entry name" value="P-loop containing nucleotide triphosphate hydrolases"/>
    <property type="match status" value="1"/>
</dbReference>
<dbReference type="GO" id="GO:0005524">
    <property type="term" value="F:ATP binding"/>
    <property type="evidence" value="ECO:0007669"/>
    <property type="project" value="UniProtKB-KW"/>
</dbReference>
<evidence type="ECO:0000256" key="7">
    <source>
        <dbReference type="ARBA" id="ARBA00023136"/>
    </source>
</evidence>
<dbReference type="EMBL" id="SNVJ01000005">
    <property type="protein sequence ID" value="MXP63351.1"/>
    <property type="molecule type" value="Genomic_DNA"/>
</dbReference>
<dbReference type="PANTHER" id="PTHR24221">
    <property type="entry name" value="ATP-BINDING CASSETTE SUB-FAMILY B"/>
    <property type="match status" value="1"/>
</dbReference>
<feature type="domain" description="ABC transmembrane type-1" evidence="10">
    <location>
        <begin position="28"/>
        <end position="310"/>
    </location>
</feature>
<dbReference type="AlphaFoldDB" id="A0A845B857"/>
<dbReference type="Pfam" id="PF00664">
    <property type="entry name" value="ABC_membrane"/>
    <property type="match status" value="1"/>
</dbReference>
<dbReference type="GO" id="GO:0034040">
    <property type="term" value="F:ATPase-coupled lipid transmembrane transporter activity"/>
    <property type="evidence" value="ECO:0007669"/>
    <property type="project" value="TreeGrafter"/>
</dbReference>
<keyword evidence="3 8" id="KW-0812">Transmembrane</keyword>
<dbReference type="InterPro" id="IPR036640">
    <property type="entry name" value="ABC1_TM_sf"/>
</dbReference>
<evidence type="ECO:0000256" key="8">
    <source>
        <dbReference type="SAM" id="Phobius"/>
    </source>
</evidence>
<dbReference type="PROSITE" id="PS50893">
    <property type="entry name" value="ABC_TRANSPORTER_2"/>
    <property type="match status" value="1"/>
</dbReference>
<feature type="transmembrane region" description="Helical" evidence="8">
    <location>
        <begin position="24"/>
        <end position="43"/>
    </location>
</feature>
<proteinExistence type="predicted"/>
<dbReference type="InterPro" id="IPR017871">
    <property type="entry name" value="ABC_transporter-like_CS"/>
</dbReference>
<evidence type="ECO:0000259" key="10">
    <source>
        <dbReference type="PROSITE" id="PS50929"/>
    </source>
</evidence>
<dbReference type="GO" id="GO:0016887">
    <property type="term" value="F:ATP hydrolysis activity"/>
    <property type="evidence" value="ECO:0007669"/>
    <property type="project" value="InterPro"/>
</dbReference>
<keyword evidence="6 8" id="KW-1133">Transmembrane helix</keyword>
<feature type="transmembrane region" description="Helical" evidence="8">
    <location>
        <begin position="253"/>
        <end position="274"/>
    </location>
</feature>
<evidence type="ECO:0000256" key="5">
    <source>
        <dbReference type="ARBA" id="ARBA00022840"/>
    </source>
</evidence>
<evidence type="ECO:0000256" key="3">
    <source>
        <dbReference type="ARBA" id="ARBA00022692"/>
    </source>
</evidence>
<reference evidence="11 12" key="1">
    <citation type="submission" date="2019-03" db="EMBL/GenBank/DDBJ databases">
        <title>Roseomonas sp. a novel Roseomonas species isolated from Sea whip Gorgonian.</title>
        <authorList>
            <person name="Li F."/>
            <person name="Pan X."/>
            <person name="Huang S."/>
            <person name="Li Z."/>
            <person name="Meng B."/>
        </authorList>
    </citation>
    <scope>NUCLEOTIDE SEQUENCE [LARGE SCALE GENOMIC DNA]</scope>
    <source>
        <strain evidence="11 12">M0104</strain>
    </source>
</reference>
<dbReference type="Pfam" id="PF00005">
    <property type="entry name" value="ABC_tran"/>
    <property type="match status" value="1"/>
</dbReference>
<gene>
    <name evidence="11" type="ORF">E0493_08295</name>
</gene>
<dbReference type="SMART" id="SM00382">
    <property type="entry name" value="AAA"/>
    <property type="match status" value="1"/>
</dbReference>
<protein>
    <submittedName>
        <fullName evidence="11">ABC transporter ATP-binding protein</fullName>
    </submittedName>
</protein>
<evidence type="ECO:0000256" key="4">
    <source>
        <dbReference type="ARBA" id="ARBA00022741"/>
    </source>
</evidence>
<dbReference type="SUPFAM" id="SSF90123">
    <property type="entry name" value="ABC transporter transmembrane region"/>
    <property type="match status" value="1"/>
</dbReference>
<dbReference type="InterPro" id="IPR011527">
    <property type="entry name" value="ABC1_TM_dom"/>
</dbReference>
<dbReference type="InterPro" id="IPR003439">
    <property type="entry name" value="ABC_transporter-like_ATP-bd"/>
</dbReference>
<dbReference type="OrthoDB" id="5288404at2"/>
<accession>A0A845B857</accession>
<dbReference type="GO" id="GO:0005886">
    <property type="term" value="C:plasma membrane"/>
    <property type="evidence" value="ECO:0007669"/>
    <property type="project" value="UniProtKB-SubCell"/>
</dbReference>
<sequence>MTATHTPATSPLRYLLDYAQHHKAGHSLVFGTVLAAVGCAVSAQYGLKHLIDILAQGPQAARGIWGAFFLLCALIAADNLLWRAGGWAATRSFTAVGGDIRRDLFAHLAGHSPSYFADRLPGALAARISSTAQAAFSAQNTLAWSVVPPSAAVFSAILFTGAIHPGLAAALAVLALGIGLVMHRLARRGAALHRTHASRAAAVDGELVDVVSNIPVVRAFGATLRERQRIAGIVQAEIGAHRRSLWYMEKLRLIHAVLTVLLTSATLAAGLLLWQRGHASVGDVALLATLSLTILHGTRDIAVALVELTQQMARLEEALGALLVPHALEARPGALPLRPGRGAVCFEAVRFAYPGRASLLDGFDLAVEPGQRVGLVGYSGAGKSTVLALLQRFHDPDSGRVLVDGQDLRDVTPDSLHEALAVVPQDTALFHRSVLENIRYGRPEATDEEVMRAAEMAQCRAFIEALPEGFDTLVGNRGVKLSGGQRQRLAIARALLKDAPILLLDEATSALDSESERAIQAALDRLMRGRTVLAIAHRLSTLQNFDRIIVMNQGRIVEDGAPAELASRLGPYRELLRQQQAGALPELPEAA</sequence>
<feature type="transmembrane region" description="Helical" evidence="8">
    <location>
        <begin position="152"/>
        <end position="178"/>
    </location>
</feature>
<evidence type="ECO:0000256" key="2">
    <source>
        <dbReference type="ARBA" id="ARBA00022448"/>
    </source>
</evidence>
<name>A0A845B857_9PROT</name>
<evidence type="ECO:0000313" key="12">
    <source>
        <dbReference type="Proteomes" id="UP000460715"/>
    </source>
</evidence>
<organism evidence="11 12">
    <name type="scientific">Teichococcus coralli</name>
    <dbReference type="NCBI Taxonomy" id="2545983"/>
    <lineage>
        <taxon>Bacteria</taxon>
        <taxon>Pseudomonadati</taxon>
        <taxon>Pseudomonadota</taxon>
        <taxon>Alphaproteobacteria</taxon>
        <taxon>Acetobacterales</taxon>
        <taxon>Roseomonadaceae</taxon>
        <taxon>Roseomonas</taxon>
    </lineage>
</organism>
<keyword evidence="4" id="KW-0547">Nucleotide-binding</keyword>
<evidence type="ECO:0000256" key="6">
    <source>
        <dbReference type="ARBA" id="ARBA00022989"/>
    </source>
</evidence>
<dbReference type="Gene3D" id="1.20.1560.10">
    <property type="entry name" value="ABC transporter type 1, transmembrane domain"/>
    <property type="match status" value="1"/>
</dbReference>
<dbReference type="GO" id="GO:0140359">
    <property type="term" value="F:ABC-type transporter activity"/>
    <property type="evidence" value="ECO:0007669"/>
    <property type="project" value="InterPro"/>
</dbReference>
<dbReference type="FunFam" id="3.40.50.300:FF:000287">
    <property type="entry name" value="Multidrug ABC transporter ATP-binding protein"/>
    <property type="match status" value="1"/>
</dbReference>
<evidence type="ECO:0000313" key="11">
    <source>
        <dbReference type="EMBL" id="MXP63351.1"/>
    </source>
</evidence>
<comment type="subcellular location">
    <subcellularLocation>
        <location evidence="1">Cell membrane</location>
        <topology evidence="1">Multi-pass membrane protein</topology>
    </subcellularLocation>
</comment>
<dbReference type="InterPro" id="IPR003593">
    <property type="entry name" value="AAA+_ATPase"/>
</dbReference>
<dbReference type="InterPro" id="IPR027417">
    <property type="entry name" value="P-loop_NTPase"/>
</dbReference>
<dbReference type="PROSITE" id="PS50929">
    <property type="entry name" value="ABC_TM1F"/>
    <property type="match status" value="1"/>
</dbReference>
<keyword evidence="2" id="KW-0813">Transport</keyword>
<dbReference type="PANTHER" id="PTHR24221:SF654">
    <property type="entry name" value="ATP-BINDING CASSETTE SUB-FAMILY B MEMBER 6"/>
    <property type="match status" value="1"/>
</dbReference>
<evidence type="ECO:0000259" key="9">
    <source>
        <dbReference type="PROSITE" id="PS50893"/>
    </source>
</evidence>
<keyword evidence="12" id="KW-1185">Reference proteome</keyword>